<gene>
    <name evidence="1" type="ORF">C0081_20430</name>
</gene>
<name>A0A2N5XL23_9HYPH</name>
<proteinExistence type="predicted"/>
<dbReference type="EMBL" id="PKUQ01000054">
    <property type="protein sequence ID" value="PLW75192.1"/>
    <property type="molecule type" value="Genomic_DNA"/>
</dbReference>
<protein>
    <submittedName>
        <fullName evidence="1">Uncharacterized protein</fullName>
    </submittedName>
</protein>
<accession>A0A2N5XL23</accession>
<dbReference type="Proteomes" id="UP000234881">
    <property type="component" value="Unassembled WGS sequence"/>
</dbReference>
<comment type="caution">
    <text evidence="1">The sequence shown here is derived from an EMBL/GenBank/DDBJ whole genome shotgun (WGS) entry which is preliminary data.</text>
</comment>
<evidence type="ECO:0000313" key="1">
    <source>
        <dbReference type="EMBL" id="PLW75192.1"/>
    </source>
</evidence>
<reference evidence="1 2" key="1">
    <citation type="submission" date="2018-01" db="EMBL/GenBank/DDBJ databases">
        <title>The draft genome sequence of Cohaesibacter sp. H1304.</title>
        <authorList>
            <person name="Wang N.-N."/>
            <person name="Du Z.-J."/>
        </authorList>
    </citation>
    <scope>NUCLEOTIDE SEQUENCE [LARGE SCALE GENOMIC DNA]</scope>
    <source>
        <strain evidence="1 2">H1304</strain>
    </source>
</reference>
<sequence>MDGRVIVGNGRMTTDGMTFYQMAMLEYLIDASVDEIGDAALFTLKVFNKKTRLPYSVEMGFLALMLSTTNQKSAEKFVDTVCRIARESPPPSWRKLQGVNPISSRAYRYFENLKKIKPKCLY</sequence>
<organism evidence="1 2">
    <name type="scientific">Cohaesibacter celericrescens</name>
    <dbReference type="NCBI Taxonomy" id="2067669"/>
    <lineage>
        <taxon>Bacteria</taxon>
        <taxon>Pseudomonadati</taxon>
        <taxon>Pseudomonadota</taxon>
        <taxon>Alphaproteobacteria</taxon>
        <taxon>Hyphomicrobiales</taxon>
        <taxon>Cohaesibacteraceae</taxon>
    </lineage>
</organism>
<keyword evidence="2" id="KW-1185">Reference proteome</keyword>
<dbReference type="AlphaFoldDB" id="A0A2N5XL23"/>
<evidence type="ECO:0000313" key="2">
    <source>
        <dbReference type="Proteomes" id="UP000234881"/>
    </source>
</evidence>